<dbReference type="GO" id="GO:0043171">
    <property type="term" value="P:peptide catabolic process"/>
    <property type="evidence" value="ECO:0007669"/>
    <property type="project" value="TreeGrafter"/>
</dbReference>
<feature type="domain" description="Aminopeptidase N-like N-terminal" evidence="14">
    <location>
        <begin position="33"/>
        <end position="204"/>
    </location>
</feature>
<comment type="similarity">
    <text evidence="3">Belongs to the peptidase M1 family.</text>
</comment>
<evidence type="ECO:0000256" key="10">
    <source>
        <dbReference type="ARBA" id="ARBA00022833"/>
    </source>
</evidence>
<evidence type="ECO:0000256" key="5">
    <source>
        <dbReference type="ARBA" id="ARBA00015611"/>
    </source>
</evidence>
<dbReference type="Gene3D" id="1.10.390.10">
    <property type="entry name" value="Neutral Protease Domain 2"/>
    <property type="match status" value="1"/>
</dbReference>
<dbReference type="STRING" id="760192.Halhy_2292"/>
<keyword evidence="11" id="KW-0482">Metalloprotease</keyword>
<keyword evidence="12" id="KW-0732">Signal</keyword>
<keyword evidence="8" id="KW-0479">Metal-binding</keyword>
<evidence type="ECO:0000259" key="13">
    <source>
        <dbReference type="Pfam" id="PF01433"/>
    </source>
</evidence>
<gene>
    <name evidence="15" type="ordered locus">Halhy_2292</name>
</gene>
<dbReference type="InterPro" id="IPR042097">
    <property type="entry name" value="Aminopeptidase_N-like_N_sf"/>
</dbReference>
<keyword evidence="10" id="KW-0862">Zinc</keyword>
<dbReference type="InterPro" id="IPR045357">
    <property type="entry name" value="Aminopeptidase_N-like_N"/>
</dbReference>
<dbReference type="GO" id="GO:0070006">
    <property type="term" value="F:metalloaminopeptidase activity"/>
    <property type="evidence" value="ECO:0007669"/>
    <property type="project" value="TreeGrafter"/>
</dbReference>
<reference evidence="15 16" key="1">
    <citation type="journal article" date="2011" name="Stand. Genomic Sci.">
        <title>Complete genome sequence of Haliscomenobacter hydrossis type strain (O).</title>
        <authorList>
            <consortium name="US DOE Joint Genome Institute (JGI-PGF)"/>
            <person name="Daligault H."/>
            <person name="Lapidus A."/>
            <person name="Zeytun A."/>
            <person name="Nolan M."/>
            <person name="Lucas S."/>
            <person name="Del Rio T.G."/>
            <person name="Tice H."/>
            <person name="Cheng J.F."/>
            <person name="Tapia R."/>
            <person name="Han C."/>
            <person name="Goodwin L."/>
            <person name="Pitluck S."/>
            <person name="Liolios K."/>
            <person name="Pagani I."/>
            <person name="Ivanova N."/>
            <person name="Huntemann M."/>
            <person name="Mavromatis K."/>
            <person name="Mikhailova N."/>
            <person name="Pati A."/>
            <person name="Chen A."/>
            <person name="Palaniappan K."/>
            <person name="Land M."/>
            <person name="Hauser L."/>
            <person name="Brambilla E.M."/>
            <person name="Rohde M."/>
            <person name="Verbarg S."/>
            <person name="Goker M."/>
            <person name="Bristow J."/>
            <person name="Eisen J.A."/>
            <person name="Markowitz V."/>
            <person name="Hugenholtz P."/>
            <person name="Kyrpides N.C."/>
            <person name="Klenk H.P."/>
            <person name="Woyke T."/>
        </authorList>
    </citation>
    <scope>NUCLEOTIDE SEQUENCE [LARGE SCALE GENOMIC DNA]</scope>
    <source>
        <strain evidence="16">ATCC 27775 / DSM 1100 / LMG 10767 / O</strain>
    </source>
</reference>
<keyword evidence="16" id="KW-1185">Reference proteome</keyword>
<dbReference type="GO" id="GO:0016285">
    <property type="term" value="F:alanyl aminopeptidase activity"/>
    <property type="evidence" value="ECO:0007669"/>
    <property type="project" value="UniProtKB-EC"/>
</dbReference>
<dbReference type="PANTHER" id="PTHR11533:SF174">
    <property type="entry name" value="PUROMYCIN-SENSITIVE AMINOPEPTIDASE-RELATED"/>
    <property type="match status" value="1"/>
</dbReference>
<comment type="cofactor">
    <cofactor evidence="2">
        <name>Zn(2+)</name>
        <dbReference type="ChEBI" id="CHEBI:29105"/>
    </cofactor>
</comment>
<dbReference type="Pfam" id="PF01433">
    <property type="entry name" value="Peptidase_M1"/>
    <property type="match status" value="1"/>
</dbReference>
<dbReference type="Proteomes" id="UP000008461">
    <property type="component" value="Chromosome"/>
</dbReference>
<evidence type="ECO:0000256" key="9">
    <source>
        <dbReference type="ARBA" id="ARBA00022801"/>
    </source>
</evidence>
<dbReference type="InterPro" id="IPR050344">
    <property type="entry name" value="Peptidase_M1_aminopeptidases"/>
</dbReference>
<evidence type="ECO:0000256" key="8">
    <source>
        <dbReference type="ARBA" id="ARBA00022723"/>
    </source>
</evidence>
<evidence type="ECO:0000313" key="16">
    <source>
        <dbReference type="Proteomes" id="UP000008461"/>
    </source>
</evidence>
<name>F4KU74_HALH1</name>
<dbReference type="Pfam" id="PF17900">
    <property type="entry name" value="Peptidase_M1_N"/>
    <property type="match status" value="1"/>
</dbReference>
<dbReference type="Gene3D" id="2.60.40.1730">
    <property type="entry name" value="tricorn interacting facor f3 domain"/>
    <property type="match status" value="1"/>
</dbReference>
<dbReference type="GO" id="GO:0016020">
    <property type="term" value="C:membrane"/>
    <property type="evidence" value="ECO:0007669"/>
    <property type="project" value="TreeGrafter"/>
</dbReference>
<dbReference type="GO" id="GO:0005615">
    <property type="term" value="C:extracellular space"/>
    <property type="evidence" value="ECO:0007669"/>
    <property type="project" value="TreeGrafter"/>
</dbReference>
<dbReference type="AlphaFoldDB" id="F4KU74"/>
<feature type="domain" description="Peptidase M1 membrane alanine aminopeptidase" evidence="13">
    <location>
        <begin position="246"/>
        <end position="444"/>
    </location>
</feature>
<sequence length="530" mass="60477">MKSLPLFLLLFVTTALNAQSPAYNPQVNLLDVQHYRFSLTLKDDTDRIEGSAEIKLHFKQSSNAFFLDLVKNKAGKGMEVSNVTLENKPLTFSHQDERLNITLPQASPAGQELNIVVQYAGVPADGLIIDANKFGDRTFFGDNWPNRAHHWLPCVDHPSDKASVEFLVTAPDHYQVVSNGIQIEETNLDGGLRRTHWKETAPLPMKVAVIGVAPFAVQLAGEVQGIPVSTWVFTDNREAGFIDYSQAVEVLEWFHTNIAPYPYRKLANVQSKTRYGGMENASNIFYFENSVNGKKEREDLIAHEIAHQWFGNTASEANWYHVWLSEGFATYCTDLYMEAKYGQEMLAERMREERFAVIQYAARRKAPIVDTTVANLNALLNTNSYQKGAWVLHMLRREIGDENFWKGIRAYYQRYKESNALTADLQRVMEEASGKSLQAFFKQWVFRAGHPELKVTYRFDGGENIVEIFVEQLQNSPFSFPLDIQLLDENKKVILEKTLSINKAREEFAFPIQGYPKEIKLDPGAWLLFK</sequence>
<organism evidence="15 16">
    <name type="scientific">Haliscomenobacter hydrossis (strain ATCC 27775 / DSM 1100 / LMG 10767 / O)</name>
    <dbReference type="NCBI Taxonomy" id="760192"/>
    <lineage>
        <taxon>Bacteria</taxon>
        <taxon>Pseudomonadati</taxon>
        <taxon>Bacteroidota</taxon>
        <taxon>Saprospiria</taxon>
        <taxon>Saprospirales</taxon>
        <taxon>Haliscomenobacteraceae</taxon>
        <taxon>Haliscomenobacter</taxon>
    </lineage>
</organism>
<feature type="signal peptide" evidence="12">
    <location>
        <begin position="1"/>
        <end position="18"/>
    </location>
</feature>
<keyword evidence="7" id="KW-0645">Protease</keyword>
<dbReference type="GO" id="GO:0008270">
    <property type="term" value="F:zinc ion binding"/>
    <property type="evidence" value="ECO:0007669"/>
    <property type="project" value="InterPro"/>
</dbReference>
<evidence type="ECO:0000256" key="7">
    <source>
        <dbReference type="ARBA" id="ARBA00022670"/>
    </source>
</evidence>
<evidence type="ECO:0000313" key="15">
    <source>
        <dbReference type="EMBL" id="AEE50171.1"/>
    </source>
</evidence>
<comment type="catalytic activity">
    <reaction evidence="1">
        <text>Release of an N-terminal amino acid, Xaa-|-Yaa- from a peptide, amide or arylamide. Xaa is preferably Ala, but may be most amino acids including Pro (slow action). When a terminal hydrophobic residue is followed by a prolyl residue, the two may be released as an intact Xaa-Pro dipeptide.</text>
        <dbReference type="EC" id="3.4.11.2"/>
    </reaction>
</comment>
<dbReference type="HOGENOM" id="CLU_014298_1_0_10"/>
<dbReference type="PRINTS" id="PR00756">
    <property type="entry name" value="ALADIPTASE"/>
</dbReference>
<evidence type="ECO:0000256" key="4">
    <source>
        <dbReference type="ARBA" id="ARBA00012564"/>
    </source>
</evidence>
<dbReference type="OrthoDB" id="100605at2"/>
<dbReference type="RefSeq" id="WP_013764721.1">
    <property type="nucleotide sequence ID" value="NC_015510.1"/>
</dbReference>
<reference key="2">
    <citation type="submission" date="2011-04" db="EMBL/GenBank/DDBJ databases">
        <title>Complete sequence of chromosome of Haliscomenobacter hydrossis DSM 1100.</title>
        <authorList>
            <consortium name="US DOE Joint Genome Institute (JGI-PGF)"/>
            <person name="Lucas S."/>
            <person name="Han J."/>
            <person name="Lapidus A."/>
            <person name="Bruce D."/>
            <person name="Goodwin L."/>
            <person name="Pitluck S."/>
            <person name="Peters L."/>
            <person name="Kyrpides N."/>
            <person name="Mavromatis K."/>
            <person name="Ivanova N."/>
            <person name="Ovchinnikova G."/>
            <person name="Pagani I."/>
            <person name="Daligault H."/>
            <person name="Detter J.C."/>
            <person name="Han C."/>
            <person name="Land M."/>
            <person name="Hauser L."/>
            <person name="Markowitz V."/>
            <person name="Cheng J.-F."/>
            <person name="Hugenholtz P."/>
            <person name="Woyke T."/>
            <person name="Wu D."/>
            <person name="Verbarg S."/>
            <person name="Frueling A."/>
            <person name="Brambilla E."/>
            <person name="Klenk H.-P."/>
            <person name="Eisen J.A."/>
        </authorList>
    </citation>
    <scope>NUCLEOTIDE SEQUENCE</scope>
    <source>
        <strain>DSM 1100</strain>
    </source>
</reference>
<evidence type="ECO:0000256" key="6">
    <source>
        <dbReference type="ARBA" id="ARBA00022438"/>
    </source>
</evidence>
<dbReference type="GO" id="GO:0005737">
    <property type="term" value="C:cytoplasm"/>
    <property type="evidence" value="ECO:0007669"/>
    <property type="project" value="TreeGrafter"/>
</dbReference>
<dbReference type="EC" id="3.4.11.2" evidence="4"/>
<dbReference type="KEGG" id="hhy:Halhy_2292"/>
<keyword evidence="6 15" id="KW-0031">Aminopeptidase</keyword>
<dbReference type="GO" id="GO:0042277">
    <property type="term" value="F:peptide binding"/>
    <property type="evidence" value="ECO:0007669"/>
    <property type="project" value="TreeGrafter"/>
</dbReference>
<dbReference type="SUPFAM" id="SSF55486">
    <property type="entry name" value="Metalloproteases ('zincins'), catalytic domain"/>
    <property type="match status" value="1"/>
</dbReference>
<dbReference type="eggNOG" id="COG0308">
    <property type="taxonomic scope" value="Bacteria"/>
</dbReference>
<evidence type="ECO:0000256" key="2">
    <source>
        <dbReference type="ARBA" id="ARBA00001947"/>
    </source>
</evidence>
<evidence type="ECO:0000259" key="14">
    <source>
        <dbReference type="Pfam" id="PF17900"/>
    </source>
</evidence>
<dbReference type="EMBL" id="CP002691">
    <property type="protein sequence ID" value="AEE50171.1"/>
    <property type="molecule type" value="Genomic_DNA"/>
</dbReference>
<evidence type="ECO:0000256" key="3">
    <source>
        <dbReference type="ARBA" id="ARBA00010136"/>
    </source>
</evidence>
<dbReference type="InterPro" id="IPR014782">
    <property type="entry name" value="Peptidase_M1_dom"/>
</dbReference>
<dbReference type="CDD" id="cd09603">
    <property type="entry name" value="M1_APN_like"/>
    <property type="match status" value="1"/>
</dbReference>
<dbReference type="SUPFAM" id="SSF63737">
    <property type="entry name" value="Leukotriene A4 hydrolase N-terminal domain"/>
    <property type="match status" value="1"/>
</dbReference>
<keyword evidence="9" id="KW-0378">Hydrolase</keyword>
<dbReference type="InterPro" id="IPR027268">
    <property type="entry name" value="Peptidase_M4/M1_CTD_sf"/>
</dbReference>
<protein>
    <recommendedName>
        <fullName evidence="5">Aminopeptidase N</fullName>
        <ecNumber evidence="4">3.4.11.2</ecNumber>
    </recommendedName>
</protein>
<proteinExistence type="inferred from homology"/>
<feature type="chain" id="PRO_5003310242" description="Aminopeptidase N" evidence="12">
    <location>
        <begin position="19"/>
        <end position="530"/>
    </location>
</feature>
<evidence type="ECO:0000256" key="1">
    <source>
        <dbReference type="ARBA" id="ARBA00000098"/>
    </source>
</evidence>
<accession>F4KU74</accession>
<dbReference type="PANTHER" id="PTHR11533">
    <property type="entry name" value="PROTEASE M1 ZINC METALLOPROTEASE"/>
    <property type="match status" value="1"/>
</dbReference>
<dbReference type="GO" id="GO:0006508">
    <property type="term" value="P:proteolysis"/>
    <property type="evidence" value="ECO:0007669"/>
    <property type="project" value="UniProtKB-KW"/>
</dbReference>
<evidence type="ECO:0000256" key="11">
    <source>
        <dbReference type="ARBA" id="ARBA00023049"/>
    </source>
</evidence>
<dbReference type="InterPro" id="IPR001930">
    <property type="entry name" value="Peptidase_M1"/>
</dbReference>
<evidence type="ECO:0000256" key="12">
    <source>
        <dbReference type="SAM" id="SignalP"/>
    </source>
</evidence>